<evidence type="ECO:0000256" key="3">
    <source>
        <dbReference type="ARBA" id="ARBA00022505"/>
    </source>
</evidence>
<dbReference type="InterPro" id="IPR017871">
    <property type="entry name" value="ABC_transporter-like_CS"/>
</dbReference>
<keyword evidence="2" id="KW-0813">Transport</keyword>
<dbReference type="GO" id="GO:0016887">
    <property type="term" value="F:ATP hydrolysis activity"/>
    <property type="evidence" value="ECO:0007669"/>
    <property type="project" value="InterPro"/>
</dbReference>
<dbReference type="PANTHER" id="PTHR42781">
    <property type="entry name" value="SPERMIDINE/PUTRESCINE IMPORT ATP-BINDING PROTEIN POTA"/>
    <property type="match status" value="1"/>
</dbReference>
<dbReference type="SUPFAM" id="SSF50331">
    <property type="entry name" value="MOP-like"/>
    <property type="match status" value="1"/>
</dbReference>
<dbReference type="GO" id="GO:0005886">
    <property type="term" value="C:plasma membrane"/>
    <property type="evidence" value="ECO:0007669"/>
    <property type="project" value="UniProtKB-SubCell"/>
</dbReference>
<evidence type="ECO:0000313" key="13">
    <source>
        <dbReference type="EMBL" id="UXH32530.1"/>
    </source>
</evidence>
<dbReference type="PANTHER" id="PTHR42781:SF4">
    <property type="entry name" value="SPERMIDINE_PUTRESCINE IMPORT ATP-BINDING PROTEIN POTA"/>
    <property type="match status" value="1"/>
</dbReference>
<evidence type="ECO:0000256" key="2">
    <source>
        <dbReference type="ARBA" id="ARBA00022448"/>
    </source>
</evidence>
<dbReference type="InterPro" id="IPR027417">
    <property type="entry name" value="P-loop_NTPase"/>
</dbReference>
<dbReference type="PROSITE" id="PS51866">
    <property type="entry name" value="MOP"/>
    <property type="match status" value="1"/>
</dbReference>
<evidence type="ECO:0000256" key="10">
    <source>
        <dbReference type="ARBA" id="ARBA00047936"/>
    </source>
</evidence>
<dbReference type="Gene3D" id="3.40.50.300">
    <property type="entry name" value="P-loop containing nucleotide triphosphate hydrolases"/>
    <property type="match status" value="1"/>
</dbReference>
<dbReference type="KEGG" id="mwo:MWSIV6_0859"/>
<dbReference type="SMART" id="SM00382">
    <property type="entry name" value="AAA"/>
    <property type="match status" value="1"/>
</dbReference>
<dbReference type="EMBL" id="CP104550">
    <property type="protein sequence ID" value="UXH32530.1"/>
    <property type="molecule type" value="Genomic_DNA"/>
</dbReference>
<dbReference type="CDD" id="cd03260">
    <property type="entry name" value="ABC_PstB_phosphate_transporter"/>
    <property type="match status" value="1"/>
</dbReference>
<dbReference type="SUPFAM" id="SSF52540">
    <property type="entry name" value="P-loop containing nucleoside triphosphate hydrolases"/>
    <property type="match status" value="1"/>
</dbReference>
<dbReference type="InterPro" id="IPR005116">
    <property type="entry name" value="Transp-assoc_OB_typ1"/>
</dbReference>
<dbReference type="GO" id="GO:0015689">
    <property type="term" value="P:molybdate ion transport"/>
    <property type="evidence" value="ECO:0007669"/>
    <property type="project" value="InterPro"/>
</dbReference>
<dbReference type="InterPro" id="IPR005670">
    <property type="entry name" value="PstB-like"/>
</dbReference>
<organism evidence="13">
    <name type="scientific">Methanothermobacter wolfeii</name>
    <name type="common">Methanobacterium wolfei</name>
    <dbReference type="NCBI Taxonomy" id="145261"/>
    <lineage>
        <taxon>Archaea</taxon>
        <taxon>Methanobacteriati</taxon>
        <taxon>Methanobacteriota</taxon>
        <taxon>Methanomada group</taxon>
        <taxon>Methanobacteria</taxon>
        <taxon>Methanobacteriales</taxon>
        <taxon>Methanobacteriaceae</taxon>
        <taxon>Methanothermobacter</taxon>
    </lineage>
</organism>
<dbReference type="Gene3D" id="2.40.50.100">
    <property type="match status" value="1"/>
</dbReference>
<dbReference type="InterPro" id="IPR003593">
    <property type="entry name" value="AAA+_ATPase"/>
</dbReference>
<keyword evidence="3" id="KW-0500">Molybdenum</keyword>
<dbReference type="InterPro" id="IPR050093">
    <property type="entry name" value="ABC_SmlMolc_Importer"/>
</dbReference>
<comment type="subunit">
    <text evidence="7">The complex is composed of two ATP-binding proteins (WtpC), two transmembrane proteins (WtpB) and a solute-binding protein (WtpA).</text>
</comment>
<gene>
    <name evidence="13" type="ORF">N5910_04420</name>
</gene>
<dbReference type="Pfam" id="PF00005">
    <property type="entry name" value="ABC_tran"/>
    <property type="match status" value="1"/>
</dbReference>
<evidence type="ECO:0000256" key="1">
    <source>
        <dbReference type="ARBA" id="ARBA00004202"/>
    </source>
</evidence>
<evidence type="ECO:0000256" key="7">
    <source>
        <dbReference type="ARBA" id="ARBA00038781"/>
    </source>
</evidence>
<dbReference type="RefSeq" id="WP_074358908.1">
    <property type="nucleotide sequence ID" value="NZ_CP104550.1"/>
</dbReference>
<dbReference type="GO" id="GO:0035435">
    <property type="term" value="P:phosphate ion transmembrane transport"/>
    <property type="evidence" value="ECO:0007669"/>
    <property type="project" value="InterPro"/>
</dbReference>
<dbReference type="InterPro" id="IPR003439">
    <property type="entry name" value="ABC_transporter-like_ATP-bd"/>
</dbReference>
<dbReference type="Proteomes" id="UP001065373">
    <property type="component" value="Chromosome"/>
</dbReference>
<reference evidence="13" key="1">
    <citation type="submission" date="2022-09" db="EMBL/GenBank/DDBJ databases">
        <title>Characterization of three MwoI isoschizomers from sequenced genome and metagenomes.</title>
        <authorList>
            <person name="Fomenkov A."/>
            <person name="Xu S.Y."/>
            <person name="Roberts R.J."/>
        </authorList>
    </citation>
    <scope>NUCLEOTIDE SEQUENCE</scope>
    <source>
        <strain evidence="13">DSM 2970</strain>
    </source>
</reference>
<dbReference type="InterPro" id="IPR008995">
    <property type="entry name" value="Mo/tungstate-bd_C_term_dom"/>
</dbReference>
<dbReference type="AlphaFoldDB" id="A0A9E7RUI7"/>
<comment type="subcellular location">
    <subcellularLocation>
        <location evidence="1">Cell membrane</location>
        <topology evidence="1">Peripheral membrane protein</topology>
    </subcellularLocation>
</comment>
<name>A0A9E7RUI7_METWO</name>
<evidence type="ECO:0000259" key="11">
    <source>
        <dbReference type="PROSITE" id="PS50893"/>
    </source>
</evidence>
<dbReference type="PROSITE" id="PS00211">
    <property type="entry name" value="ABC_TRANSPORTER_1"/>
    <property type="match status" value="1"/>
</dbReference>
<sequence>MYIIELQGISKRYGENEVLRDVNLTVEEGEVLGIIGPTGSGKSTLLRIIDLLERPSEGMILFRGSPVTSTVDARRMMGMVFQNSPVFRGTVLDNVLYGPSVRGLKPAGGEADDILELVGLGGYHDRNADELSGGERQRLALAQALINEPEILLLDEATANLDPLSRRMIEGVIDELRGDITVIFTTHNLLQGQMMADRIAILNRTVMQTGRPGEVFRKPANSFVAEFVGVRNIIEGYSRVREDLSVIECDGVTLYSSEPREGRVYATIRPEDITVSFQRVESSALNRLRGRVTGIREAGSLYHIQVMCGGEVFTVYMTRKSFHDMGLHRGSDVWIEFKASAVHLIDEKER</sequence>
<evidence type="ECO:0000256" key="4">
    <source>
        <dbReference type="ARBA" id="ARBA00022741"/>
    </source>
</evidence>
<comment type="catalytic activity">
    <reaction evidence="10">
        <text>tungstate(in) + ATP + H2O = tungstate(out) + ADP + phosphate + H(+)</text>
        <dbReference type="Rhea" id="RHEA:35027"/>
        <dbReference type="ChEBI" id="CHEBI:15377"/>
        <dbReference type="ChEBI" id="CHEBI:15378"/>
        <dbReference type="ChEBI" id="CHEBI:30616"/>
        <dbReference type="ChEBI" id="CHEBI:43474"/>
        <dbReference type="ChEBI" id="CHEBI:46502"/>
        <dbReference type="ChEBI" id="CHEBI:456216"/>
        <dbReference type="EC" id="7.3.2.6"/>
    </reaction>
</comment>
<proteinExistence type="inferred from homology"/>
<dbReference type="Pfam" id="PF03459">
    <property type="entry name" value="TOBE"/>
    <property type="match status" value="1"/>
</dbReference>
<dbReference type="GeneID" id="58978504"/>
<dbReference type="EC" id="7.3.2.6" evidence="8"/>
<dbReference type="InterPro" id="IPR004606">
    <property type="entry name" value="Mop_domain"/>
</dbReference>
<evidence type="ECO:0000256" key="9">
    <source>
        <dbReference type="ARBA" id="ARBA00041133"/>
    </source>
</evidence>
<evidence type="ECO:0000259" key="12">
    <source>
        <dbReference type="PROSITE" id="PS51866"/>
    </source>
</evidence>
<keyword evidence="4" id="KW-0547">Nucleotide-binding</keyword>
<feature type="domain" description="ABC transporter" evidence="11">
    <location>
        <begin position="4"/>
        <end position="228"/>
    </location>
</feature>
<dbReference type="PROSITE" id="PS50893">
    <property type="entry name" value="ABC_TRANSPORTER_2"/>
    <property type="match status" value="1"/>
</dbReference>
<evidence type="ECO:0000256" key="5">
    <source>
        <dbReference type="ARBA" id="ARBA00022840"/>
    </source>
</evidence>
<accession>A0A9E7RUI7</accession>
<dbReference type="GO" id="GO:1901238">
    <property type="term" value="F:ABC-type tungstate transporter activity"/>
    <property type="evidence" value="ECO:0007669"/>
    <property type="project" value="UniProtKB-EC"/>
</dbReference>
<feature type="domain" description="Mop" evidence="12">
    <location>
        <begin position="281"/>
        <end position="346"/>
    </location>
</feature>
<evidence type="ECO:0000256" key="8">
    <source>
        <dbReference type="ARBA" id="ARBA00039025"/>
    </source>
</evidence>
<evidence type="ECO:0000256" key="6">
    <source>
        <dbReference type="ARBA" id="ARBA00038307"/>
    </source>
</evidence>
<dbReference type="GeneID" id="75106470"/>
<comment type="similarity">
    <text evidence="6">Belongs to the ABC transporter superfamily. Sulfate/tungstate importer (TC 3.A.1.6) family.</text>
</comment>
<dbReference type="GO" id="GO:0005315">
    <property type="term" value="F:phosphate transmembrane transporter activity"/>
    <property type="evidence" value="ECO:0007669"/>
    <property type="project" value="InterPro"/>
</dbReference>
<dbReference type="GO" id="GO:0005524">
    <property type="term" value="F:ATP binding"/>
    <property type="evidence" value="ECO:0007669"/>
    <property type="project" value="UniProtKB-KW"/>
</dbReference>
<protein>
    <recommendedName>
        <fullName evidence="9">Molybdate/tungstate import ATP-binding protein WtpC</fullName>
        <ecNumber evidence="8">7.3.2.6</ecNumber>
    </recommendedName>
</protein>
<keyword evidence="5 13" id="KW-0067">ATP-binding</keyword>